<organism evidence="1">
    <name type="scientific">Clastoptera arizonana</name>
    <name type="common">Arizona spittle bug</name>
    <dbReference type="NCBI Taxonomy" id="38151"/>
    <lineage>
        <taxon>Eukaryota</taxon>
        <taxon>Metazoa</taxon>
        <taxon>Ecdysozoa</taxon>
        <taxon>Arthropoda</taxon>
        <taxon>Hexapoda</taxon>
        <taxon>Insecta</taxon>
        <taxon>Pterygota</taxon>
        <taxon>Neoptera</taxon>
        <taxon>Paraneoptera</taxon>
        <taxon>Hemiptera</taxon>
        <taxon>Auchenorrhyncha</taxon>
        <taxon>Cercopoidea</taxon>
        <taxon>Clastopteridae</taxon>
        <taxon>Clastoptera</taxon>
    </lineage>
</organism>
<feature type="non-terminal residue" evidence="1">
    <location>
        <position position="155"/>
    </location>
</feature>
<name>A0A1B6E8V8_9HEMI</name>
<reference evidence="1" key="1">
    <citation type="submission" date="2015-12" db="EMBL/GenBank/DDBJ databases">
        <title>De novo transcriptome assembly of four potential Pierce s Disease insect vectors from Arizona vineyards.</title>
        <authorList>
            <person name="Tassone E.E."/>
        </authorList>
    </citation>
    <scope>NUCLEOTIDE SEQUENCE</scope>
</reference>
<dbReference type="EMBL" id="GEDC01002930">
    <property type="protein sequence ID" value="JAS34368.1"/>
    <property type="molecule type" value="Transcribed_RNA"/>
</dbReference>
<feature type="non-terminal residue" evidence="1">
    <location>
        <position position="1"/>
    </location>
</feature>
<dbReference type="AlphaFoldDB" id="A0A1B6E8V8"/>
<evidence type="ECO:0000313" key="1">
    <source>
        <dbReference type="EMBL" id="JAS34368.1"/>
    </source>
</evidence>
<accession>A0A1B6E8V8</accession>
<proteinExistence type="predicted"/>
<sequence length="155" mass="17735">NSSLIPVDKQRVQQAVDKVDRLYGDFQPNLNQKYDTVKQALNSINSPSFDIENLRKEVNKLIRDSLTKVGSLVDIFKCTSTKYDDDLKSVKEIINENIQKFVENILSSNCISVRKSNSAFCKCVEPVFDRFITDLTEQIQKVDDLSKTLQNIGRE</sequence>
<gene>
    <name evidence="1" type="ORF">g.45575</name>
</gene>
<protein>
    <submittedName>
        <fullName evidence="1">Uncharacterized protein</fullName>
    </submittedName>
</protein>